<protein>
    <submittedName>
        <fullName evidence="1">Non-ribosomal peptide synthase</fullName>
    </submittedName>
</protein>
<dbReference type="RefSeq" id="WP_015686234.1">
    <property type="nucleotide sequence ID" value="NC_017082.1"/>
</dbReference>
<evidence type="ECO:0000313" key="2">
    <source>
        <dbReference type="Proteomes" id="UP000007886"/>
    </source>
</evidence>
<dbReference type="EMBL" id="AP012279">
    <property type="protein sequence ID" value="BAL76946.1"/>
    <property type="molecule type" value="Genomic_DNA"/>
</dbReference>
<keyword evidence="2" id="KW-1185">Reference proteome</keyword>
<sequence length="48" mass="5250">MLDLHGISRASFDLVVAEEVTSQAIYEKKYRHVLEYPGEQSGPTGGIG</sequence>
<reference evidence="1 2" key="1">
    <citation type="journal article" date="2012" name="Microbes Environ.">
        <title>Complete genome sequence of Bradyrhizobium sp. S23321: insights into symbiosis evolution in soil oligotrophs.</title>
        <authorList>
            <person name="Okubo T."/>
            <person name="Tsukui T."/>
            <person name="Maita H."/>
            <person name="Okamoto S."/>
            <person name="Oshima K."/>
            <person name="Fujisawa T."/>
            <person name="Saito A."/>
            <person name="Futamata H."/>
            <person name="Hattori R."/>
            <person name="Shimomura Y."/>
            <person name="Haruta S."/>
            <person name="Morimoto S."/>
            <person name="Wang Y."/>
            <person name="Sakai Y."/>
            <person name="Hattori M."/>
            <person name="Aizawa S."/>
            <person name="Nagashima K.V.P."/>
            <person name="Masuda S."/>
            <person name="Hattori T."/>
            <person name="Yamashita A."/>
            <person name="Bao Z."/>
            <person name="Hayatsu M."/>
            <person name="Kajiya-Kanegae H."/>
            <person name="Yoshinaga I."/>
            <person name="Sakamoto K."/>
            <person name="Toyota K."/>
            <person name="Nakao M."/>
            <person name="Kohara M."/>
            <person name="Anda M."/>
            <person name="Niwa R."/>
            <person name="Jung-Hwan P."/>
            <person name="Sameshima-Saito R."/>
            <person name="Tokuda S."/>
            <person name="Yamamoto S."/>
            <person name="Yamamoto S."/>
            <person name="Yokoyama T."/>
            <person name="Akutsu T."/>
            <person name="Nakamura Y."/>
            <person name="Nakahira-Yanaka Y."/>
            <person name="Takada Hoshino Y."/>
            <person name="Hirakawa H."/>
            <person name="Mitsui H."/>
            <person name="Terasawa K."/>
            <person name="Itakura M."/>
            <person name="Sato S."/>
            <person name="Ikeda-Ohtsubo W."/>
            <person name="Sakakura N."/>
            <person name="Kaminuma E."/>
            <person name="Minamisawa K."/>
        </authorList>
    </citation>
    <scope>NUCLEOTIDE SEQUENCE [LARGE SCALE GENOMIC DNA]</scope>
    <source>
        <strain evidence="1 2">S23321</strain>
    </source>
</reference>
<evidence type="ECO:0000313" key="1">
    <source>
        <dbReference type="EMBL" id="BAL76946.1"/>
    </source>
</evidence>
<name>A0AAI8QD05_9BRAD</name>
<dbReference type="Proteomes" id="UP000007886">
    <property type="component" value="Chromosome"/>
</dbReference>
<dbReference type="KEGG" id="brs:S23_37490"/>
<organism evidence="1 2">
    <name type="scientific">Bradyrhizobium cosmicum</name>
    <dbReference type="NCBI Taxonomy" id="1404864"/>
    <lineage>
        <taxon>Bacteria</taxon>
        <taxon>Pseudomonadati</taxon>
        <taxon>Pseudomonadota</taxon>
        <taxon>Alphaproteobacteria</taxon>
        <taxon>Hyphomicrobiales</taxon>
        <taxon>Nitrobacteraceae</taxon>
        <taxon>Bradyrhizobium</taxon>
    </lineage>
</organism>
<accession>A0AAI8QD05</accession>
<proteinExistence type="predicted"/>
<gene>
    <name evidence="1" type="ORF">S23_37490</name>
</gene>
<dbReference type="AlphaFoldDB" id="A0AAI8QD05"/>